<reference evidence="2" key="1">
    <citation type="submission" date="2021-03" db="EMBL/GenBank/DDBJ databases">
        <title>Draft genome sequence of rust myrtle Austropuccinia psidii MF-1, a brazilian biotype.</title>
        <authorList>
            <person name="Quecine M.C."/>
            <person name="Pachon D.M.R."/>
            <person name="Bonatelli M.L."/>
            <person name="Correr F.H."/>
            <person name="Franceschini L.M."/>
            <person name="Leite T.F."/>
            <person name="Margarido G.R.A."/>
            <person name="Almeida C.A."/>
            <person name="Ferrarezi J.A."/>
            <person name="Labate C.A."/>
        </authorList>
    </citation>
    <scope>NUCLEOTIDE SEQUENCE</scope>
    <source>
        <strain evidence="2">MF-1</strain>
    </source>
</reference>
<feature type="domain" description="Integrase zinc-binding" evidence="1">
    <location>
        <begin position="179"/>
        <end position="233"/>
    </location>
</feature>
<keyword evidence="3" id="KW-1185">Reference proteome</keyword>
<dbReference type="EMBL" id="AVOT02026718">
    <property type="protein sequence ID" value="MBW0518545.1"/>
    <property type="molecule type" value="Genomic_DNA"/>
</dbReference>
<evidence type="ECO:0000259" key="1">
    <source>
        <dbReference type="Pfam" id="PF17921"/>
    </source>
</evidence>
<comment type="caution">
    <text evidence="2">The sequence shown here is derived from an EMBL/GenBank/DDBJ whole genome shotgun (WGS) entry which is preliminary data.</text>
</comment>
<accession>A0A9Q3HXP7</accession>
<gene>
    <name evidence="2" type="ORF">O181_058260</name>
</gene>
<organism evidence="2 3">
    <name type="scientific">Austropuccinia psidii MF-1</name>
    <dbReference type="NCBI Taxonomy" id="1389203"/>
    <lineage>
        <taxon>Eukaryota</taxon>
        <taxon>Fungi</taxon>
        <taxon>Dikarya</taxon>
        <taxon>Basidiomycota</taxon>
        <taxon>Pucciniomycotina</taxon>
        <taxon>Pucciniomycetes</taxon>
        <taxon>Pucciniales</taxon>
        <taxon>Sphaerophragmiaceae</taxon>
        <taxon>Austropuccinia</taxon>
    </lineage>
</organism>
<dbReference type="Proteomes" id="UP000765509">
    <property type="component" value="Unassembled WGS sequence"/>
</dbReference>
<name>A0A9Q3HXP7_9BASI</name>
<dbReference type="AlphaFoldDB" id="A0A9Q3HXP7"/>
<evidence type="ECO:0000313" key="3">
    <source>
        <dbReference type="Proteomes" id="UP000765509"/>
    </source>
</evidence>
<sequence length="274" mass="31546">MRFMTRNPLEYSGLSSAKELFSFLFLPPLKFSSIILDFNTSCHHRSSLSVKPAGLNFSLNFIFLITYLPGHLASLPDTFSCRDNIYPDRAEDFVSKNPINYQKIIRQDKIQASKFFEVKVKALSSLIDSIQKVLWKALSYRIILQDLGKGKSVQDYFLDSSSQLLLFKDWVVVPNDPIIQLNILQNRHESPLAGHSGQEKTLRPFKWDSHWSGKTQFIEDYVSSCQQCSRNKTFHHKKFGLLKPLPIPMLLGFVFQWISSLNCHCPIHLMQSLS</sequence>
<protein>
    <recommendedName>
        <fullName evidence="1">Integrase zinc-binding domain-containing protein</fullName>
    </recommendedName>
</protein>
<dbReference type="Gene3D" id="1.10.340.70">
    <property type="match status" value="1"/>
</dbReference>
<proteinExistence type="predicted"/>
<dbReference type="Pfam" id="PF17921">
    <property type="entry name" value="Integrase_H2C2"/>
    <property type="match status" value="1"/>
</dbReference>
<evidence type="ECO:0000313" key="2">
    <source>
        <dbReference type="EMBL" id="MBW0518545.1"/>
    </source>
</evidence>
<dbReference type="InterPro" id="IPR041588">
    <property type="entry name" value="Integrase_H2C2"/>
</dbReference>